<dbReference type="InterPro" id="IPR006439">
    <property type="entry name" value="HAD-SF_hydro_IA"/>
</dbReference>
<keyword evidence="6" id="KW-1185">Reference proteome</keyword>
<accession>M0IEH6</accession>
<comment type="cofactor">
    <cofactor evidence="1">
        <name>Mg(2+)</name>
        <dbReference type="ChEBI" id="CHEBI:18420"/>
    </cofactor>
</comment>
<dbReference type="GO" id="GO:0016787">
    <property type="term" value="F:hydrolase activity"/>
    <property type="evidence" value="ECO:0007669"/>
    <property type="project" value="UniProtKB-KW"/>
</dbReference>
<dbReference type="SFLD" id="SFLDG01129">
    <property type="entry name" value="C1.5:_HAD__Beta-PGM__Phosphata"/>
    <property type="match status" value="1"/>
</dbReference>
<evidence type="ECO:0000256" key="2">
    <source>
        <dbReference type="ARBA" id="ARBA00007958"/>
    </source>
</evidence>
<dbReference type="RefSeq" id="WP_008320627.1">
    <property type="nucleotide sequence ID" value="NZ_AOLN01000013.1"/>
</dbReference>
<dbReference type="SUPFAM" id="SSF56784">
    <property type="entry name" value="HAD-like"/>
    <property type="match status" value="1"/>
</dbReference>
<dbReference type="NCBIfam" id="TIGR01549">
    <property type="entry name" value="HAD-SF-IA-v1"/>
    <property type="match status" value="1"/>
</dbReference>
<keyword evidence="4" id="KW-0460">Magnesium</keyword>
<dbReference type="InterPro" id="IPR023214">
    <property type="entry name" value="HAD_sf"/>
</dbReference>
<organism evidence="5 6">
    <name type="scientific">Haloferax mucosum ATCC BAA-1512</name>
    <dbReference type="NCBI Taxonomy" id="662479"/>
    <lineage>
        <taxon>Archaea</taxon>
        <taxon>Methanobacteriati</taxon>
        <taxon>Methanobacteriota</taxon>
        <taxon>Stenosarchaea group</taxon>
        <taxon>Halobacteria</taxon>
        <taxon>Halobacteriales</taxon>
        <taxon>Haloferacaceae</taxon>
        <taxon>Haloferax</taxon>
    </lineage>
</organism>
<evidence type="ECO:0000256" key="3">
    <source>
        <dbReference type="ARBA" id="ARBA00022801"/>
    </source>
</evidence>
<evidence type="ECO:0000313" key="5">
    <source>
        <dbReference type="EMBL" id="ELZ94253.1"/>
    </source>
</evidence>
<evidence type="ECO:0000256" key="4">
    <source>
        <dbReference type="ARBA" id="ARBA00022842"/>
    </source>
</evidence>
<dbReference type="STRING" id="662479.C440_11548"/>
<dbReference type="Proteomes" id="UP000011550">
    <property type="component" value="Unassembled WGS sequence"/>
</dbReference>
<dbReference type="InterPro" id="IPR051400">
    <property type="entry name" value="HAD-like_hydrolase"/>
</dbReference>
<keyword evidence="3 5" id="KW-0378">Hydrolase</keyword>
<dbReference type="Gene3D" id="1.10.150.240">
    <property type="entry name" value="Putative phosphatase, domain 2"/>
    <property type="match status" value="1"/>
</dbReference>
<sequence>MTTAVYFDLDSTLLQYTTDFETIFERAVPDAPAGAYERYVSVLFDSFDRLSTDPYYEGFSAVVSEFGVDADPEALAARHTEAELAATTVPEQARDALARAASRGPSGILTNGTAEMQRAKIERHGLESDVDAVIVSNDPDIAVRKPDADIFEAAEAALPADGYVYVGDTYDEDIVGARQAGWRAFHVGTDGPDDDPMRVESVADAVARIFD</sequence>
<dbReference type="OrthoDB" id="131325at2157"/>
<gene>
    <name evidence="5" type="ORF">C440_11548</name>
</gene>
<dbReference type="SFLD" id="SFLDS00003">
    <property type="entry name" value="Haloacid_Dehalogenase"/>
    <property type="match status" value="1"/>
</dbReference>
<dbReference type="AlphaFoldDB" id="M0IEH6"/>
<protein>
    <submittedName>
        <fullName evidence="5">Putative haloacid dehalogenase-like hydrolase</fullName>
    </submittedName>
</protein>
<reference evidence="5 6" key="1">
    <citation type="journal article" date="2014" name="PLoS Genet.">
        <title>Phylogenetically driven sequencing of extremely halophilic archaea reveals strategies for static and dynamic osmo-response.</title>
        <authorList>
            <person name="Becker E.A."/>
            <person name="Seitzer P.M."/>
            <person name="Tritt A."/>
            <person name="Larsen D."/>
            <person name="Krusor M."/>
            <person name="Yao A.I."/>
            <person name="Wu D."/>
            <person name="Madern D."/>
            <person name="Eisen J.A."/>
            <person name="Darling A.E."/>
            <person name="Facciotti M.T."/>
        </authorList>
    </citation>
    <scope>NUCLEOTIDE SEQUENCE [LARGE SCALE GENOMIC DNA]</scope>
    <source>
        <strain evidence="5 6">ATCC BAA-1512</strain>
    </source>
</reference>
<evidence type="ECO:0000256" key="1">
    <source>
        <dbReference type="ARBA" id="ARBA00001946"/>
    </source>
</evidence>
<dbReference type="EMBL" id="AOLN01000013">
    <property type="protein sequence ID" value="ELZ94253.1"/>
    <property type="molecule type" value="Genomic_DNA"/>
</dbReference>
<dbReference type="Gene3D" id="3.40.50.1000">
    <property type="entry name" value="HAD superfamily/HAD-like"/>
    <property type="match status" value="1"/>
</dbReference>
<dbReference type="Pfam" id="PF00702">
    <property type="entry name" value="Hydrolase"/>
    <property type="match status" value="1"/>
</dbReference>
<dbReference type="InterPro" id="IPR036412">
    <property type="entry name" value="HAD-like_sf"/>
</dbReference>
<dbReference type="GO" id="GO:0044281">
    <property type="term" value="P:small molecule metabolic process"/>
    <property type="evidence" value="ECO:0007669"/>
    <property type="project" value="UniProtKB-ARBA"/>
</dbReference>
<dbReference type="PANTHER" id="PTHR46470">
    <property type="entry name" value="N-ACYLNEURAMINATE-9-PHOSPHATASE"/>
    <property type="match status" value="1"/>
</dbReference>
<comment type="similarity">
    <text evidence="2">Belongs to the HAD-like hydrolase superfamily.</text>
</comment>
<proteinExistence type="inferred from homology"/>
<comment type="caution">
    <text evidence="5">The sequence shown here is derived from an EMBL/GenBank/DDBJ whole genome shotgun (WGS) entry which is preliminary data.</text>
</comment>
<evidence type="ECO:0000313" key="6">
    <source>
        <dbReference type="Proteomes" id="UP000011550"/>
    </source>
</evidence>
<dbReference type="PATRIC" id="fig|662479.7.peg.2343"/>
<name>M0IEH6_9EURY</name>
<dbReference type="InterPro" id="IPR023198">
    <property type="entry name" value="PGP-like_dom2"/>
</dbReference>